<dbReference type="AlphaFoldDB" id="A0A938BRI7"/>
<dbReference type="Proteomes" id="UP000748308">
    <property type="component" value="Unassembled WGS sequence"/>
</dbReference>
<keyword evidence="3 7" id="KW-0812">Transmembrane</keyword>
<evidence type="ECO:0000256" key="3">
    <source>
        <dbReference type="ARBA" id="ARBA00022692"/>
    </source>
</evidence>
<keyword evidence="6 7" id="KW-0472">Membrane</keyword>
<evidence type="ECO:0000256" key="4">
    <source>
        <dbReference type="ARBA" id="ARBA00022967"/>
    </source>
</evidence>
<organism evidence="8 9">
    <name type="scientific">Eiseniibacteriota bacterium</name>
    <dbReference type="NCBI Taxonomy" id="2212470"/>
    <lineage>
        <taxon>Bacteria</taxon>
        <taxon>Candidatus Eiseniibacteriota</taxon>
    </lineage>
</organism>
<comment type="subcellular location">
    <subcellularLocation>
        <location evidence="1">Endomembrane system</location>
        <topology evidence="1">Multi-pass membrane protein</topology>
    </subcellularLocation>
</comment>
<dbReference type="GO" id="GO:0012505">
    <property type="term" value="C:endomembrane system"/>
    <property type="evidence" value="ECO:0007669"/>
    <property type="project" value="UniProtKB-SubCell"/>
</dbReference>
<evidence type="ECO:0000256" key="7">
    <source>
        <dbReference type="SAM" id="Phobius"/>
    </source>
</evidence>
<dbReference type="PANTHER" id="PTHR30586">
    <property type="entry name" value="ELECTRON TRANSPORT COMPLEX PROTEIN RNFE"/>
    <property type="match status" value="1"/>
</dbReference>
<comment type="caution">
    <text evidence="8">The sequence shown here is derived from an EMBL/GenBank/DDBJ whole genome shotgun (WGS) entry which is preliminary data.</text>
</comment>
<dbReference type="PIRSF" id="PIRSF006102">
    <property type="entry name" value="NQR_DE"/>
    <property type="match status" value="1"/>
</dbReference>
<evidence type="ECO:0000313" key="9">
    <source>
        <dbReference type="Proteomes" id="UP000748308"/>
    </source>
</evidence>
<protein>
    <submittedName>
        <fullName evidence="8">Electron transport complex subunit RsxE</fullName>
    </submittedName>
</protein>
<evidence type="ECO:0000256" key="2">
    <source>
        <dbReference type="ARBA" id="ARBA00022448"/>
    </source>
</evidence>
<keyword evidence="4" id="KW-1278">Translocase</keyword>
<feature type="transmembrane region" description="Helical" evidence="7">
    <location>
        <begin position="102"/>
        <end position="119"/>
    </location>
</feature>
<evidence type="ECO:0000256" key="6">
    <source>
        <dbReference type="ARBA" id="ARBA00023136"/>
    </source>
</evidence>
<dbReference type="PANTHER" id="PTHR30586:SF0">
    <property type="entry name" value="ION-TRANSLOCATING OXIDOREDUCTASE COMPLEX SUBUNIT E"/>
    <property type="match status" value="1"/>
</dbReference>
<gene>
    <name evidence="8" type="primary">rsxE</name>
    <name evidence="8" type="ORF">FJY75_11045</name>
</gene>
<reference evidence="8" key="1">
    <citation type="submission" date="2019-03" db="EMBL/GenBank/DDBJ databases">
        <title>Lake Tanganyika Metagenome-Assembled Genomes (MAGs).</title>
        <authorList>
            <person name="Tran P."/>
        </authorList>
    </citation>
    <scope>NUCLEOTIDE SEQUENCE</scope>
    <source>
        <strain evidence="8">M_DeepCast_400m_m2_100</strain>
    </source>
</reference>
<name>A0A938BRI7_UNCEI</name>
<dbReference type="InterPro" id="IPR003667">
    <property type="entry name" value="NqrDE/RnfAE"/>
</dbReference>
<keyword evidence="2" id="KW-0813">Transport</keyword>
<evidence type="ECO:0000256" key="1">
    <source>
        <dbReference type="ARBA" id="ARBA00004127"/>
    </source>
</evidence>
<feature type="transmembrane region" description="Helical" evidence="7">
    <location>
        <begin position="41"/>
        <end position="62"/>
    </location>
</feature>
<feature type="transmembrane region" description="Helical" evidence="7">
    <location>
        <begin position="174"/>
        <end position="197"/>
    </location>
</feature>
<evidence type="ECO:0000256" key="5">
    <source>
        <dbReference type="ARBA" id="ARBA00022989"/>
    </source>
</evidence>
<accession>A0A938BRI7</accession>
<proteinExistence type="predicted"/>
<feature type="transmembrane region" description="Helical" evidence="7">
    <location>
        <begin position="74"/>
        <end position="96"/>
    </location>
</feature>
<sequence>MSAHQPTAAERFLQGIIPENPIYRQLLGLCPTLAVTNGMRAAMTMAGATAFVLICASVLTSLIRGLLKPHLRILVFTLTIAAFVTIADRFLAAYMYAMSKQLGPYIPLIIVNCIIISRCEVCSSKQGVFTAAADAGGVSLGFALALASIATVREILGAGTWFGLRVMPAVWPDWVVMVLPPGAFLTLGLLLGGANWIRAAREKRRGASRAA</sequence>
<dbReference type="EMBL" id="VGIY01000338">
    <property type="protein sequence ID" value="MBM3318375.1"/>
    <property type="molecule type" value="Genomic_DNA"/>
</dbReference>
<keyword evidence="5 7" id="KW-1133">Transmembrane helix</keyword>
<dbReference type="GO" id="GO:0005886">
    <property type="term" value="C:plasma membrane"/>
    <property type="evidence" value="ECO:0007669"/>
    <property type="project" value="TreeGrafter"/>
</dbReference>
<evidence type="ECO:0000313" key="8">
    <source>
        <dbReference type="EMBL" id="MBM3318375.1"/>
    </source>
</evidence>
<dbReference type="NCBIfam" id="NF009070">
    <property type="entry name" value="PRK12405.1"/>
    <property type="match status" value="1"/>
</dbReference>
<dbReference type="Pfam" id="PF02508">
    <property type="entry name" value="Rnf-Nqr"/>
    <property type="match status" value="1"/>
</dbReference>